<accession>A0A517WLY1</accession>
<reference evidence="2 3" key="1">
    <citation type="submission" date="2019-02" db="EMBL/GenBank/DDBJ databases">
        <title>Deep-cultivation of Planctomycetes and their phenomic and genomic characterization uncovers novel biology.</title>
        <authorList>
            <person name="Wiegand S."/>
            <person name="Jogler M."/>
            <person name="Boedeker C."/>
            <person name="Pinto D."/>
            <person name="Vollmers J."/>
            <person name="Rivas-Marin E."/>
            <person name="Kohn T."/>
            <person name="Peeters S.H."/>
            <person name="Heuer A."/>
            <person name="Rast P."/>
            <person name="Oberbeckmann S."/>
            <person name="Bunk B."/>
            <person name="Jeske O."/>
            <person name="Meyerdierks A."/>
            <person name="Storesund J.E."/>
            <person name="Kallscheuer N."/>
            <person name="Luecker S."/>
            <person name="Lage O.M."/>
            <person name="Pohl T."/>
            <person name="Merkel B.J."/>
            <person name="Hornburger P."/>
            <person name="Mueller R.-W."/>
            <person name="Bruemmer F."/>
            <person name="Labrenz M."/>
            <person name="Spormann A.M."/>
            <person name="Op den Camp H."/>
            <person name="Overmann J."/>
            <person name="Amann R."/>
            <person name="Jetten M.S.M."/>
            <person name="Mascher T."/>
            <person name="Medema M.H."/>
            <person name="Devos D.P."/>
            <person name="Kaster A.-K."/>
            <person name="Ovreas L."/>
            <person name="Rohde M."/>
            <person name="Galperin M.Y."/>
            <person name="Jogler C."/>
        </authorList>
    </citation>
    <scope>NUCLEOTIDE SEQUENCE [LARGE SCALE GENOMIC DNA]</scope>
    <source>
        <strain evidence="2 3">V6</strain>
    </source>
</reference>
<proteinExistence type="predicted"/>
<dbReference type="Proteomes" id="UP000320722">
    <property type="component" value="Chromosome"/>
</dbReference>
<organism evidence="2 3">
    <name type="scientific">Gimesia chilikensis</name>
    <dbReference type="NCBI Taxonomy" id="2605989"/>
    <lineage>
        <taxon>Bacteria</taxon>
        <taxon>Pseudomonadati</taxon>
        <taxon>Planctomycetota</taxon>
        <taxon>Planctomycetia</taxon>
        <taxon>Planctomycetales</taxon>
        <taxon>Planctomycetaceae</taxon>
        <taxon>Gimesia</taxon>
    </lineage>
</organism>
<feature type="transmembrane region" description="Helical" evidence="1">
    <location>
        <begin position="12"/>
        <end position="32"/>
    </location>
</feature>
<dbReference type="AlphaFoldDB" id="A0A517WLY1"/>
<dbReference type="EMBL" id="CP036347">
    <property type="protein sequence ID" value="QDU06250.1"/>
    <property type="molecule type" value="Genomic_DNA"/>
</dbReference>
<gene>
    <name evidence="2" type="ORF">V6x_60020</name>
</gene>
<evidence type="ECO:0000313" key="3">
    <source>
        <dbReference type="Proteomes" id="UP000320722"/>
    </source>
</evidence>
<name>A0A517WLY1_9PLAN</name>
<keyword evidence="1" id="KW-0472">Membrane</keyword>
<keyword evidence="1" id="KW-0812">Transmembrane</keyword>
<evidence type="ECO:0000313" key="2">
    <source>
        <dbReference type="EMBL" id="QDU06250.1"/>
    </source>
</evidence>
<sequence>MSSSTTEKKYLEWITISISIIAIVVSILSLWFSSNQFATTKNLSERDRFREYLVKMVREHEKFRIEHPNETGFRKIPEFRRNPEDTDELQVCFRLVRETKYETVLSTQKIFSPPLAIVYFDAAREIEPDISDKITSNEYLILADMAYAHSGIEIADTYIQKAFKKTDKINDTTAATHILLKVAEFQFNKSTESSIKQGRKHYEYAKQKLKEISQAQKRNLEEAELCASWAVSESKVGEHVEANKHFFDAKKYIMKSKHPAKIKWLFDTKIEMAKAESSFKNRPEIWITIGKHNEFIDAINSPFATPTTE</sequence>
<protein>
    <submittedName>
        <fullName evidence="2">Uncharacterized protein</fullName>
    </submittedName>
</protein>
<evidence type="ECO:0000256" key="1">
    <source>
        <dbReference type="SAM" id="Phobius"/>
    </source>
</evidence>
<dbReference type="RefSeq" id="WP_145045156.1">
    <property type="nucleotide sequence ID" value="NZ_CP036347.1"/>
</dbReference>
<keyword evidence="1" id="KW-1133">Transmembrane helix</keyword>